<accession>A0ABU1PUM5</accession>
<dbReference type="SUPFAM" id="SSF52777">
    <property type="entry name" value="CoA-dependent acyltransferases"/>
    <property type="match status" value="2"/>
</dbReference>
<organism evidence="3 4">
    <name type="scientific">Saccharothrix longispora</name>
    <dbReference type="NCBI Taxonomy" id="33920"/>
    <lineage>
        <taxon>Bacteria</taxon>
        <taxon>Bacillati</taxon>
        <taxon>Actinomycetota</taxon>
        <taxon>Actinomycetes</taxon>
        <taxon>Pseudonocardiales</taxon>
        <taxon>Pseudonocardiaceae</taxon>
        <taxon>Saccharothrix</taxon>
    </lineage>
</organism>
<feature type="region of interest" description="Disordered" evidence="1">
    <location>
        <begin position="1"/>
        <end position="20"/>
    </location>
</feature>
<evidence type="ECO:0000313" key="4">
    <source>
        <dbReference type="Proteomes" id="UP001268819"/>
    </source>
</evidence>
<keyword evidence="4" id="KW-1185">Reference proteome</keyword>
<dbReference type="InterPro" id="IPR001242">
    <property type="entry name" value="Condensation_dom"/>
</dbReference>
<dbReference type="EMBL" id="JAVDSG010000001">
    <property type="protein sequence ID" value="MDR6594355.1"/>
    <property type="molecule type" value="Genomic_DNA"/>
</dbReference>
<evidence type="ECO:0000259" key="2">
    <source>
        <dbReference type="Pfam" id="PF00668"/>
    </source>
</evidence>
<proteinExistence type="predicted"/>
<dbReference type="Gene3D" id="3.30.559.10">
    <property type="entry name" value="Chloramphenicol acetyltransferase-like domain"/>
    <property type="match status" value="1"/>
</dbReference>
<dbReference type="InterPro" id="IPR023213">
    <property type="entry name" value="CAT-like_dom_sf"/>
</dbReference>
<dbReference type="Pfam" id="PF00668">
    <property type="entry name" value="Condensation"/>
    <property type="match status" value="1"/>
</dbReference>
<name>A0ABU1PUM5_9PSEU</name>
<protein>
    <recommendedName>
        <fullName evidence="2">Condensation domain-containing protein</fullName>
    </recommendedName>
</protein>
<dbReference type="Proteomes" id="UP001268819">
    <property type="component" value="Unassembled WGS sequence"/>
</dbReference>
<dbReference type="Gene3D" id="3.30.559.30">
    <property type="entry name" value="Nonribosomal peptide synthetase, condensation domain"/>
    <property type="match status" value="1"/>
</dbReference>
<evidence type="ECO:0000256" key="1">
    <source>
        <dbReference type="SAM" id="MobiDB-lite"/>
    </source>
</evidence>
<sequence>MTTSTDTGRNRRRRVRLTPAEPVPVAFTGRRAGEGPLTLGQLNTVQWLKPTPDHFAAVLCVELPVPGGVSTDDVAEALAVLVSRHEGLRTTYVVGERPRQVVAGTGVLALDVCSLGEGSWGPRDRPAVAAKLVGWLRERRGTVATALRVAVATAGDGTVVACAAGFSHLAVDLGAIEVVKREFAGMLADPALRQVGPPRHQPLDQAELEATPAGRRRAESALDYLEGQSRRIPRCLYALPGRRASGESLAVELSSAAAAMAVRQVAARTRASRSAIVLGAVCAVLSQRTGYRELVFPLLSSNRFDRRLAGYVGTLAQGGIVTVEVGDRTFDALVKHTWTSVLEASRHAGYDGAERAAMGERLERERGLRFLYDPLFNSLVPESWSGANAGVRHRPEEITAALAHTELRWRPVHRNGTPVRFGLTQVDDRVRLDLWSADTGLVPRSEMESLLLAVERLLVDAASGDLDPERIRDLVGLDPIARGADWVLVDSCWVDLVEVQRLLDEALGPSVARVHASVDGRPLVAHLTATDAVRTPEQAHALCMAALPDHLNALTPRYYVVCATAPPDPADPAAWPTPLSAGTGRSFVDGT</sequence>
<gene>
    <name evidence="3" type="ORF">J2S66_002739</name>
</gene>
<evidence type="ECO:0000313" key="3">
    <source>
        <dbReference type="EMBL" id="MDR6594355.1"/>
    </source>
</evidence>
<feature type="region of interest" description="Disordered" evidence="1">
    <location>
        <begin position="571"/>
        <end position="591"/>
    </location>
</feature>
<feature type="domain" description="Condensation" evidence="2">
    <location>
        <begin position="36"/>
        <end position="351"/>
    </location>
</feature>
<reference evidence="3 4" key="1">
    <citation type="submission" date="2023-07" db="EMBL/GenBank/DDBJ databases">
        <title>Sequencing the genomes of 1000 actinobacteria strains.</title>
        <authorList>
            <person name="Klenk H.-P."/>
        </authorList>
    </citation>
    <scope>NUCLEOTIDE SEQUENCE [LARGE SCALE GENOMIC DNA]</scope>
    <source>
        <strain evidence="3 4">DSM 43749</strain>
    </source>
</reference>
<dbReference type="RefSeq" id="WP_310307362.1">
    <property type="nucleotide sequence ID" value="NZ_BAAAXB010000001.1"/>
</dbReference>
<comment type="caution">
    <text evidence="3">The sequence shown here is derived from an EMBL/GenBank/DDBJ whole genome shotgun (WGS) entry which is preliminary data.</text>
</comment>